<feature type="signal peptide" evidence="2">
    <location>
        <begin position="1"/>
        <end position="16"/>
    </location>
</feature>
<evidence type="ECO:0000256" key="2">
    <source>
        <dbReference type="SAM" id="SignalP"/>
    </source>
</evidence>
<dbReference type="GO" id="GO:0040003">
    <property type="term" value="P:chitin-based cuticle development"/>
    <property type="evidence" value="ECO:0007669"/>
    <property type="project" value="TreeGrafter"/>
</dbReference>
<protein>
    <recommendedName>
        <fullName evidence="3">DUF243 domain-containing protein</fullName>
    </recommendedName>
</protein>
<evidence type="ECO:0000259" key="3">
    <source>
        <dbReference type="SMART" id="SM00690"/>
    </source>
</evidence>
<sequence length="209" mass="22073">MKTFLVIASLAALATAEPPSSYGGGNRYQASEPQYGVPAAVGPAPNGGYGAPAPGGYESQGGYGAPAYVPQVFKHVYIHAAPDEPTYAENKVIRVPGGGDKHVNIIFVKAPSHSSSQQTEVILPEQPQQKTVVYVLVKKPENYNNVKVTAPQQTQPHKPEVFFIRYKNKEVAAPAYGPPPPAQAYGPVGVAPAPPQQEYGLPSGGYHQG</sequence>
<accession>A0A226EMR3</accession>
<evidence type="ECO:0000313" key="4">
    <source>
        <dbReference type="EMBL" id="OXA58975.1"/>
    </source>
</evidence>
<keyword evidence="2" id="KW-0732">Signal</keyword>
<gene>
    <name evidence="4" type="ORF">Fcan01_04292</name>
</gene>
<feature type="domain" description="DUF243" evidence="3">
    <location>
        <begin position="70"/>
        <end position="169"/>
    </location>
</feature>
<organism evidence="4 5">
    <name type="scientific">Folsomia candida</name>
    <name type="common">Springtail</name>
    <dbReference type="NCBI Taxonomy" id="158441"/>
    <lineage>
        <taxon>Eukaryota</taxon>
        <taxon>Metazoa</taxon>
        <taxon>Ecdysozoa</taxon>
        <taxon>Arthropoda</taxon>
        <taxon>Hexapoda</taxon>
        <taxon>Collembola</taxon>
        <taxon>Entomobryomorpha</taxon>
        <taxon>Isotomoidea</taxon>
        <taxon>Isotomidae</taxon>
        <taxon>Proisotominae</taxon>
        <taxon>Folsomia</taxon>
    </lineage>
</organism>
<dbReference type="PANTHER" id="PTHR31927:SF2">
    <property type="entry name" value="FI07246P-RELATED"/>
    <property type="match status" value="1"/>
</dbReference>
<dbReference type="EMBL" id="LNIX01000002">
    <property type="protein sequence ID" value="OXA58975.1"/>
    <property type="molecule type" value="Genomic_DNA"/>
</dbReference>
<dbReference type="AlphaFoldDB" id="A0A226EMR3"/>
<comment type="caution">
    <text evidence="4">The sequence shown here is derived from an EMBL/GenBank/DDBJ whole genome shotgun (WGS) entry which is preliminary data.</text>
</comment>
<dbReference type="OrthoDB" id="6376010at2759"/>
<reference evidence="4 5" key="1">
    <citation type="submission" date="2015-12" db="EMBL/GenBank/DDBJ databases">
        <title>The genome of Folsomia candida.</title>
        <authorList>
            <person name="Faddeeva A."/>
            <person name="Derks M.F."/>
            <person name="Anvar Y."/>
            <person name="Smit S."/>
            <person name="Van Straalen N."/>
            <person name="Roelofs D."/>
        </authorList>
    </citation>
    <scope>NUCLEOTIDE SEQUENCE [LARGE SCALE GENOMIC DNA]</scope>
    <source>
        <strain evidence="4 5">VU population</strain>
        <tissue evidence="4">Whole body</tissue>
    </source>
</reference>
<dbReference type="GO" id="GO:0062129">
    <property type="term" value="C:chitin-based extracellular matrix"/>
    <property type="evidence" value="ECO:0007669"/>
    <property type="project" value="TreeGrafter"/>
</dbReference>
<evidence type="ECO:0000256" key="1">
    <source>
        <dbReference type="SAM" id="MobiDB-lite"/>
    </source>
</evidence>
<feature type="region of interest" description="Disordered" evidence="1">
    <location>
        <begin position="186"/>
        <end position="209"/>
    </location>
</feature>
<dbReference type="SMART" id="SM00690">
    <property type="entry name" value="DM5"/>
    <property type="match status" value="1"/>
</dbReference>
<keyword evidence="5" id="KW-1185">Reference proteome</keyword>
<dbReference type="OMA" id="NIKIRGP"/>
<name>A0A226EMR3_FOLCA</name>
<dbReference type="InterPro" id="IPR004145">
    <property type="entry name" value="DUF243"/>
</dbReference>
<dbReference type="Pfam" id="PF03103">
    <property type="entry name" value="DUF243"/>
    <property type="match status" value="1"/>
</dbReference>
<dbReference type="Proteomes" id="UP000198287">
    <property type="component" value="Unassembled WGS sequence"/>
</dbReference>
<feature type="chain" id="PRO_5013053466" description="DUF243 domain-containing protein" evidence="2">
    <location>
        <begin position="17"/>
        <end position="209"/>
    </location>
</feature>
<dbReference type="PANTHER" id="PTHR31927">
    <property type="entry name" value="FI07246P-RELATED-RELATED"/>
    <property type="match status" value="1"/>
</dbReference>
<dbReference type="STRING" id="158441.A0A226EMR3"/>
<evidence type="ECO:0000313" key="5">
    <source>
        <dbReference type="Proteomes" id="UP000198287"/>
    </source>
</evidence>
<proteinExistence type="predicted"/>
<dbReference type="GO" id="GO:0008010">
    <property type="term" value="F:structural constituent of chitin-based larval cuticle"/>
    <property type="evidence" value="ECO:0007669"/>
    <property type="project" value="TreeGrafter"/>
</dbReference>